<reference evidence="2 3" key="1">
    <citation type="submission" date="2024-01" db="EMBL/GenBank/DDBJ databases">
        <title>A telomere-to-telomere, gap-free genome of sweet tea (Lithocarpus litseifolius).</title>
        <authorList>
            <person name="Zhou J."/>
        </authorList>
    </citation>
    <scope>NUCLEOTIDE SEQUENCE [LARGE SCALE GENOMIC DNA]</scope>
    <source>
        <strain evidence="2">Zhou-2022a</strain>
        <tissue evidence="2">Leaf</tissue>
    </source>
</reference>
<accession>A0AAW2E0L3</accession>
<proteinExistence type="predicted"/>
<feature type="domain" description="Zinc knuckle CX2CX4HX4C" evidence="1">
    <location>
        <begin position="123"/>
        <end position="167"/>
    </location>
</feature>
<keyword evidence="3" id="KW-1185">Reference proteome</keyword>
<evidence type="ECO:0000313" key="3">
    <source>
        <dbReference type="Proteomes" id="UP001459277"/>
    </source>
</evidence>
<gene>
    <name evidence="2" type="ORF">SO802_002347</name>
</gene>
<dbReference type="Pfam" id="PF14392">
    <property type="entry name" value="zf-CCHC_4"/>
    <property type="match status" value="1"/>
</dbReference>
<dbReference type="EMBL" id="JAZDWU010000001">
    <property type="protein sequence ID" value="KAL0015278.1"/>
    <property type="molecule type" value="Genomic_DNA"/>
</dbReference>
<dbReference type="PANTHER" id="PTHR31286:SF167">
    <property type="entry name" value="OS09G0268800 PROTEIN"/>
    <property type="match status" value="1"/>
</dbReference>
<dbReference type="InterPro" id="IPR025836">
    <property type="entry name" value="Zn_knuckle_CX2CX4HX4C"/>
</dbReference>
<comment type="caution">
    <text evidence="2">The sequence shown here is derived from an EMBL/GenBank/DDBJ whole genome shotgun (WGS) entry which is preliminary data.</text>
</comment>
<name>A0AAW2E0L3_9ROSI</name>
<dbReference type="PANTHER" id="PTHR31286">
    <property type="entry name" value="GLYCINE-RICH CELL WALL STRUCTURAL PROTEIN 1.8-LIKE"/>
    <property type="match status" value="1"/>
</dbReference>
<dbReference type="Proteomes" id="UP001459277">
    <property type="component" value="Unassembled WGS sequence"/>
</dbReference>
<dbReference type="AlphaFoldDB" id="A0AAW2E0L3"/>
<organism evidence="2 3">
    <name type="scientific">Lithocarpus litseifolius</name>
    <dbReference type="NCBI Taxonomy" id="425828"/>
    <lineage>
        <taxon>Eukaryota</taxon>
        <taxon>Viridiplantae</taxon>
        <taxon>Streptophyta</taxon>
        <taxon>Embryophyta</taxon>
        <taxon>Tracheophyta</taxon>
        <taxon>Spermatophyta</taxon>
        <taxon>Magnoliopsida</taxon>
        <taxon>eudicotyledons</taxon>
        <taxon>Gunneridae</taxon>
        <taxon>Pentapetalae</taxon>
        <taxon>rosids</taxon>
        <taxon>fabids</taxon>
        <taxon>Fagales</taxon>
        <taxon>Fagaceae</taxon>
        <taxon>Lithocarpus</taxon>
    </lineage>
</organism>
<dbReference type="InterPro" id="IPR040256">
    <property type="entry name" value="At4g02000-like"/>
</dbReference>
<sequence length="186" mass="21361">MYDLVEASIRESESRERIPDLAEASIRESQILYPPKFTSQPKLSGMTGMARNGLKSDPRWNMGYLGKLFLSLRIWGLPFDLITKETGRDIRNGIGKVVEVDNTAFMSEQARFIRICIKIPLDKPIRRRGMASSPEGDKIQIRFKYERLVGLCFHCGFFSHETKECSKPRDLSQEELSYGEWLKAGH</sequence>
<protein>
    <recommendedName>
        <fullName evidence="1">Zinc knuckle CX2CX4HX4C domain-containing protein</fullName>
    </recommendedName>
</protein>
<evidence type="ECO:0000313" key="2">
    <source>
        <dbReference type="EMBL" id="KAL0015278.1"/>
    </source>
</evidence>
<evidence type="ECO:0000259" key="1">
    <source>
        <dbReference type="Pfam" id="PF14392"/>
    </source>
</evidence>